<name>A0A5N0UVW7_9PSEU</name>
<evidence type="ECO:0000259" key="2">
    <source>
        <dbReference type="Pfam" id="PF07859"/>
    </source>
</evidence>
<dbReference type="AlphaFoldDB" id="A0A5N0UVW7"/>
<dbReference type="GO" id="GO:0016787">
    <property type="term" value="F:hydrolase activity"/>
    <property type="evidence" value="ECO:0007669"/>
    <property type="project" value="UniProtKB-KW"/>
</dbReference>
<gene>
    <name evidence="3" type="ORF">FPZ12_028160</name>
</gene>
<dbReference type="InterPro" id="IPR050300">
    <property type="entry name" value="GDXG_lipolytic_enzyme"/>
</dbReference>
<dbReference type="SUPFAM" id="SSF53474">
    <property type="entry name" value="alpha/beta-Hydrolases"/>
    <property type="match status" value="1"/>
</dbReference>
<sequence length="314" mass="33129">MSFEVDPDLSRVLAARAAEAAGTKVPARGDVLGLRALIDENTPKSVGSAPYAPDVGTRVFDVPAGDARIPVRWYERRGSSPGSAVVYLHGGGMIAGTLDDFEPLARHYAQLTGVPFLLVGYRLAPEHPGTIPAEDAFAALAWLSGHAAELGVDPARIAVMGDSGGGGVGAGAVILARERGVAVARQILIYPMLDDRTVDPDRYLAPMPTWSYDNNFTCWDAVLGGERGGPGVSPVAAPARLTDFAGLPPAFVEVGELDIFRDESIAYASGLLLAGISCELHVHPGCPHGYDWLDHRSAVSRRSVESRVRVISAL</sequence>
<reference evidence="3" key="1">
    <citation type="submission" date="2019-09" db="EMBL/GenBank/DDBJ databases">
        <authorList>
            <person name="Teo W.F.A."/>
            <person name="Duangmal K."/>
        </authorList>
    </citation>
    <scope>NUCLEOTIDE SEQUENCE [LARGE SCALE GENOMIC DNA]</scope>
    <source>
        <strain evidence="3">K81G1</strain>
    </source>
</reference>
<feature type="domain" description="Alpha/beta hydrolase fold-3" evidence="2">
    <location>
        <begin position="85"/>
        <end position="290"/>
    </location>
</feature>
<protein>
    <submittedName>
        <fullName evidence="3">Alpha/beta hydrolase</fullName>
    </submittedName>
</protein>
<dbReference type="EMBL" id="VMNW02000051">
    <property type="protein sequence ID" value="KAA9156202.1"/>
    <property type="molecule type" value="Genomic_DNA"/>
</dbReference>
<dbReference type="PANTHER" id="PTHR48081:SF8">
    <property type="entry name" value="ALPHA_BETA HYDROLASE FOLD-3 DOMAIN-CONTAINING PROTEIN-RELATED"/>
    <property type="match status" value="1"/>
</dbReference>
<dbReference type="Proteomes" id="UP000319769">
    <property type="component" value="Unassembled WGS sequence"/>
</dbReference>
<organism evidence="3 4">
    <name type="scientific">Amycolatopsis acidicola</name>
    <dbReference type="NCBI Taxonomy" id="2596893"/>
    <lineage>
        <taxon>Bacteria</taxon>
        <taxon>Bacillati</taxon>
        <taxon>Actinomycetota</taxon>
        <taxon>Actinomycetes</taxon>
        <taxon>Pseudonocardiales</taxon>
        <taxon>Pseudonocardiaceae</taxon>
        <taxon>Amycolatopsis</taxon>
    </lineage>
</organism>
<dbReference type="OrthoDB" id="3181909at2"/>
<keyword evidence="4" id="KW-1185">Reference proteome</keyword>
<dbReference type="RefSeq" id="WP_144751544.1">
    <property type="nucleotide sequence ID" value="NZ_VMNW02000051.1"/>
</dbReference>
<dbReference type="Gene3D" id="3.40.50.1820">
    <property type="entry name" value="alpha/beta hydrolase"/>
    <property type="match status" value="1"/>
</dbReference>
<accession>A0A5N0UVW7</accession>
<dbReference type="InterPro" id="IPR029058">
    <property type="entry name" value="AB_hydrolase_fold"/>
</dbReference>
<evidence type="ECO:0000313" key="4">
    <source>
        <dbReference type="Proteomes" id="UP000319769"/>
    </source>
</evidence>
<dbReference type="Pfam" id="PF07859">
    <property type="entry name" value="Abhydrolase_3"/>
    <property type="match status" value="1"/>
</dbReference>
<comment type="caution">
    <text evidence="3">The sequence shown here is derived from an EMBL/GenBank/DDBJ whole genome shotgun (WGS) entry which is preliminary data.</text>
</comment>
<keyword evidence="1 3" id="KW-0378">Hydrolase</keyword>
<dbReference type="InterPro" id="IPR013094">
    <property type="entry name" value="AB_hydrolase_3"/>
</dbReference>
<evidence type="ECO:0000256" key="1">
    <source>
        <dbReference type="ARBA" id="ARBA00022801"/>
    </source>
</evidence>
<dbReference type="PANTHER" id="PTHR48081">
    <property type="entry name" value="AB HYDROLASE SUPERFAMILY PROTEIN C4A8.06C"/>
    <property type="match status" value="1"/>
</dbReference>
<proteinExistence type="predicted"/>
<evidence type="ECO:0000313" key="3">
    <source>
        <dbReference type="EMBL" id="KAA9156202.1"/>
    </source>
</evidence>